<reference evidence="2" key="1">
    <citation type="submission" date="2023-03" db="EMBL/GenBank/DDBJ databases">
        <title>Actinorhabdospora filicis NBRC 111898.</title>
        <authorList>
            <person name="Ichikawa N."/>
            <person name="Sato H."/>
            <person name="Tonouchi N."/>
        </authorList>
    </citation>
    <scope>NUCLEOTIDE SEQUENCE</scope>
    <source>
        <strain evidence="2">NBRC 111898</strain>
    </source>
</reference>
<dbReference type="InterPro" id="IPR010982">
    <property type="entry name" value="Lambda_DNA-bd_dom_sf"/>
</dbReference>
<evidence type="ECO:0000313" key="3">
    <source>
        <dbReference type="Proteomes" id="UP001165079"/>
    </source>
</evidence>
<dbReference type="RefSeq" id="WP_285665722.1">
    <property type="nucleotide sequence ID" value="NZ_BSTX01000004.1"/>
</dbReference>
<dbReference type="SUPFAM" id="SSF47413">
    <property type="entry name" value="lambda repressor-like DNA-binding domains"/>
    <property type="match status" value="1"/>
</dbReference>
<dbReference type="Proteomes" id="UP001165079">
    <property type="component" value="Unassembled WGS sequence"/>
</dbReference>
<dbReference type="Pfam" id="PF13560">
    <property type="entry name" value="HTH_31"/>
    <property type="match status" value="1"/>
</dbReference>
<feature type="domain" description="DUF5753" evidence="1">
    <location>
        <begin position="111"/>
        <end position="281"/>
    </location>
</feature>
<sequence length="288" mass="32115">MRGPRRSGAKVKQPRIRAIWLGRALQELRIEAGVVAKDVATHIYRDQGTVSRIEDGQIPVTEAILNGYFEICGVTDPHRRADLTVICRDAAQSGWWDGYKSDVAGILMDRTWLESKAISISNLDVNQVPGLLQTAEYAELLMRSVEPWRGDADVARFVELRMTRQHVLSRYKPVEFQTIIEQAVLTRSVGGVAVMREQLDRLLVESERSNIEIRVLPSDKYVGITGSFEVFELAAPYPEIAYIGTPSGDICVEGEAVDRLAGAYDRLLDASLDAEASRALIMAERDKL</sequence>
<dbReference type="InterPro" id="IPR001387">
    <property type="entry name" value="Cro/C1-type_HTH"/>
</dbReference>
<name>A0A9W6WD70_9ACTN</name>
<organism evidence="2 3">
    <name type="scientific">Actinorhabdospora filicis</name>
    <dbReference type="NCBI Taxonomy" id="1785913"/>
    <lineage>
        <taxon>Bacteria</taxon>
        <taxon>Bacillati</taxon>
        <taxon>Actinomycetota</taxon>
        <taxon>Actinomycetes</taxon>
        <taxon>Micromonosporales</taxon>
        <taxon>Micromonosporaceae</taxon>
        <taxon>Actinorhabdospora</taxon>
    </lineage>
</organism>
<dbReference type="EMBL" id="BSTX01000004">
    <property type="protein sequence ID" value="GLZ80525.1"/>
    <property type="molecule type" value="Genomic_DNA"/>
</dbReference>
<dbReference type="AlphaFoldDB" id="A0A9W6WD70"/>
<comment type="caution">
    <text evidence="2">The sequence shown here is derived from an EMBL/GenBank/DDBJ whole genome shotgun (WGS) entry which is preliminary data.</text>
</comment>
<dbReference type="GO" id="GO:0003677">
    <property type="term" value="F:DNA binding"/>
    <property type="evidence" value="ECO:0007669"/>
    <property type="project" value="InterPro"/>
</dbReference>
<proteinExistence type="predicted"/>
<dbReference type="InterPro" id="IPR043917">
    <property type="entry name" value="DUF5753"/>
</dbReference>
<evidence type="ECO:0000259" key="1">
    <source>
        <dbReference type="Pfam" id="PF19054"/>
    </source>
</evidence>
<evidence type="ECO:0000313" key="2">
    <source>
        <dbReference type="EMBL" id="GLZ80525.1"/>
    </source>
</evidence>
<dbReference type="Pfam" id="PF19054">
    <property type="entry name" value="DUF5753"/>
    <property type="match status" value="1"/>
</dbReference>
<keyword evidence="3" id="KW-1185">Reference proteome</keyword>
<accession>A0A9W6WD70</accession>
<protein>
    <submittedName>
        <fullName evidence="2">Transcriptional regulator</fullName>
    </submittedName>
</protein>
<dbReference type="CDD" id="cd00093">
    <property type="entry name" value="HTH_XRE"/>
    <property type="match status" value="1"/>
</dbReference>
<gene>
    <name evidence="2" type="ORF">Afil01_53320</name>
</gene>